<dbReference type="SUPFAM" id="SSF52540">
    <property type="entry name" value="P-loop containing nucleoside triphosphate hydrolases"/>
    <property type="match status" value="1"/>
</dbReference>
<dbReference type="InterPro" id="IPR058922">
    <property type="entry name" value="WHD_DRP"/>
</dbReference>
<name>A0A2H5QQ74_CITUN</name>
<evidence type="ECO:0000313" key="6">
    <source>
        <dbReference type="EMBL" id="GAY66733.1"/>
    </source>
</evidence>
<keyword evidence="1" id="KW-0677">Repeat</keyword>
<evidence type="ECO:0000259" key="3">
    <source>
        <dbReference type="Pfam" id="PF00931"/>
    </source>
</evidence>
<dbReference type="PANTHER" id="PTHR23155:SF1205">
    <property type="entry name" value="DISEASE RESISTANCE PROTEIN RPM1"/>
    <property type="match status" value="1"/>
</dbReference>
<feature type="domain" description="Disease resistance protein winged helix" evidence="4">
    <location>
        <begin position="537"/>
        <end position="595"/>
    </location>
</feature>
<dbReference type="InterPro" id="IPR055414">
    <property type="entry name" value="LRR_R13L4/SHOC2-like"/>
</dbReference>
<dbReference type="InterPro" id="IPR027417">
    <property type="entry name" value="P-loop_NTPase"/>
</dbReference>
<dbReference type="Pfam" id="PF00931">
    <property type="entry name" value="NB-ARC"/>
    <property type="match status" value="1"/>
</dbReference>
<dbReference type="InterPro" id="IPR036388">
    <property type="entry name" value="WH-like_DNA-bd_sf"/>
</dbReference>
<dbReference type="AlphaFoldDB" id="A0A2H5QQ74"/>
<organism evidence="6 7">
    <name type="scientific">Citrus unshiu</name>
    <name type="common">Satsuma mandarin</name>
    <name type="synonym">Citrus nobilis var. unshiu</name>
    <dbReference type="NCBI Taxonomy" id="55188"/>
    <lineage>
        <taxon>Eukaryota</taxon>
        <taxon>Viridiplantae</taxon>
        <taxon>Streptophyta</taxon>
        <taxon>Embryophyta</taxon>
        <taxon>Tracheophyta</taxon>
        <taxon>Spermatophyta</taxon>
        <taxon>Magnoliopsida</taxon>
        <taxon>eudicotyledons</taxon>
        <taxon>Gunneridae</taxon>
        <taxon>Pentapetalae</taxon>
        <taxon>rosids</taxon>
        <taxon>malvids</taxon>
        <taxon>Sapindales</taxon>
        <taxon>Rutaceae</taxon>
        <taxon>Aurantioideae</taxon>
        <taxon>Citrus</taxon>
    </lineage>
</organism>
<dbReference type="GO" id="GO:0098542">
    <property type="term" value="P:defense response to other organism"/>
    <property type="evidence" value="ECO:0007669"/>
    <property type="project" value="TreeGrafter"/>
</dbReference>
<keyword evidence="2" id="KW-0611">Plant defense</keyword>
<reference evidence="6 7" key="1">
    <citation type="journal article" date="2017" name="Front. Genet.">
        <title>Draft sequencing of the heterozygous diploid genome of Satsuma (Citrus unshiu Marc.) using a hybrid assembly approach.</title>
        <authorList>
            <person name="Shimizu T."/>
            <person name="Tanizawa Y."/>
            <person name="Mochizuki T."/>
            <person name="Nagasaki H."/>
            <person name="Yoshioka T."/>
            <person name="Toyoda A."/>
            <person name="Fujiyama A."/>
            <person name="Kaminuma E."/>
            <person name="Nakamura Y."/>
        </authorList>
    </citation>
    <scope>NUCLEOTIDE SEQUENCE [LARGE SCALE GENOMIC DNA]</scope>
    <source>
        <strain evidence="7">cv. Miyagawa wase</strain>
    </source>
</reference>
<dbReference type="InterPro" id="IPR032675">
    <property type="entry name" value="LRR_dom_sf"/>
</dbReference>
<dbReference type="Gene3D" id="1.10.10.10">
    <property type="entry name" value="Winged helix-like DNA-binding domain superfamily/Winged helix DNA-binding domain"/>
    <property type="match status" value="1"/>
</dbReference>
<feature type="domain" description="NB-ARC" evidence="3">
    <location>
        <begin position="321"/>
        <end position="451"/>
    </location>
</feature>
<keyword evidence="7" id="KW-1185">Reference proteome</keyword>
<feature type="domain" description="Disease resistance R13L4/SHOC-2-like LRR" evidence="5">
    <location>
        <begin position="670"/>
        <end position="803"/>
    </location>
</feature>
<dbReference type="SUPFAM" id="SSF52058">
    <property type="entry name" value="L domain-like"/>
    <property type="match status" value="1"/>
</dbReference>
<dbReference type="PANTHER" id="PTHR23155">
    <property type="entry name" value="DISEASE RESISTANCE PROTEIN RP"/>
    <property type="match status" value="1"/>
</dbReference>
<dbReference type="EMBL" id="BDQV01000612">
    <property type="protein sequence ID" value="GAY66733.1"/>
    <property type="molecule type" value="Genomic_DNA"/>
</dbReference>
<gene>
    <name evidence="6" type="ORF">CUMW_251180</name>
</gene>
<dbReference type="PRINTS" id="PR00364">
    <property type="entry name" value="DISEASERSIST"/>
</dbReference>
<evidence type="ECO:0000256" key="1">
    <source>
        <dbReference type="ARBA" id="ARBA00022737"/>
    </source>
</evidence>
<dbReference type="InterPro" id="IPR044974">
    <property type="entry name" value="Disease_R_plants"/>
</dbReference>
<evidence type="ECO:0000256" key="2">
    <source>
        <dbReference type="ARBA" id="ARBA00022821"/>
    </source>
</evidence>
<proteinExistence type="predicted"/>
<evidence type="ECO:0000313" key="7">
    <source>
        <dbReference type="Proteomes" id="UP000236630"/>
    </source>
</evidence>
<dbReference type="Pfam" id="PF23559">
    <property type="entry name" value="WHD_DRP"/>
    <property type="match status" value="1"/>
</dbReference>
<dbReference type="InterPro" id="IPR002182">
    <property type="entry name" value="NB-ARC"/>
</dbReference>
<dbReference type="Proteomes" id="UP000236630">
    <property type="component" value="Unassembled WGS sequence"/>
</dbReference>
<dbReference type="GO" id="GO:0043531">
    <property type="term" value="F:ADP binding"/>
    <property type="evidence" value="ECO:0007669"/>
    <property type="project" value="InterPro"/>
</dbReference>
<evidence type="ECO:0000259" key="5">
    <source>
        <dbReference type="Pfam" id="PF23598"/>
    </source>
</evidence>
<comment type="caution">
    <text evidence="6">The sequence shown here is derived from an EMBL/GenBank/DDBJ whole genome shotgun (WGS) entry which is preliminary data.</text>
</comment>
<dbReference type="Gene3D" id="3.40.50.300">
    <property type="entry name" value="P-loop containing nucleotide triphosphate hydrolases"/>
    <property type="match status" value="1"/>
</dbReference>
<sequence>MLDVHLRLFCERLKRVLAGKEGALPLADSTNLTPLFQNLLTESEIIATTLLGNYEGDMARHLIQLIADKFDEDEMPSPFWQFLDIEESDEDVERPDILEILEDINHFVHESEEAIDTFFINIMQQQNSESESTTCKALFIGLHAGEEGTLPLPDSTNLAPLFQNLLTESEIIATTLLENYEADMARLLFQLIREEFNEPKISLPFLQLLDLEESDEDVKRQDILEILEDINDFVHESEEAIDTFFINIMQQQNSENESESSTNMALLVGLQSKIIDIRNRMQQLPPSDNGFDISEQSNKIIRLLIEGQSQLDINEFERGREELFDLLIEGPSGLSVVAILDSSGFDKTAFAADTYNNNHVKFYFDCHAWIRVSILYDFGKILDDIIKSVMPPSRVSVIIGEDYQLKKSILRDYLTEKKYFIVLDDVFDDSEIWSDLEEVLPDDQNGSRVLILVTDPDLLTSLEMENGEKIRLDSVLVGGPLIRIKYEGLQFFILHYGSMPLENYLQGEAIPTVWRQIFSVMELPFHLKVCCIYLCVFRPSIEISMEQLYQLWVAEGFIPYNGEETAEHYLKELIHRGFIHVSKRSAGGTIKACYVPSFEWASLALVAEKTGFVWMPGMEEESMANAKRYIILDNQIDFFSLKHSDMYLQSFLNHISESNHLNPKDCENFFRRFKYLRVLNMGSAVLDQYPPGLENLYLLKYLKLNIPSLKCLPSLLCTLLNLQTLEMPSSYIYQSPEDIWMMQKLMHLNFGSITLPAPPKNYSSSLKNLIFISALHPNLSYYHSGVSKSLCKLHKLECLKLVNKGKMWQLSRMVLSEYKFPPSLTRLSLSNTELMEDPMPTLEKLPHLEMLKLKQNSYLERKLACVGCSSFSQLKILHLKSMLWLEEWTMGAGAMPKLESLILNPCAYLRKLPEELWCIKNLCKLELHWPQPELRQSLRAFEDMEWRPEMLDLEPFDRSKKINIT</sequence>
<dbReference type="Gene3D" id="3.80.10.10">
    <property type="entry name" value="Ribonuclease Inhibitor"/>
    <property type="match status" value="1"/>
</dbReference>
<protein>
    <submittedName>
        <fullName evidence="6">Uncharacterized protein</fullName>
    </submittedName>
</protein>
<dbReference type="Pfam" id="PF23598">
    <property type="entry name" value="LRR_14"/>
    <property type="match status" value="1"/>
</dbReference>
<accession>A0A2H5QQ74</accession>
<evidence type="ECO:0000259" key="4">
    <source>
        <dbReference type="Pfam" id="PF23559"/>
    </source>
</evidence>